<reference evidence="16" key="1">
    <citation type="journal article" date="2019" name="Zootaxa">
        <title>First record of Larsonella pumilus (Teleostei: Gobiidae) from Japan, with phylogenetic placement of the genus Larsonella.</title>
        <authorList>
            <person name="Hanahara N."/>
            <person name="Higashiji T."/>
            <person name="Shinzato C."/>
            <person name="Koyanagi R."/>
            <person name="Maeda K."/>
        </authorList>
    </citation>
    <scope>NUCLEOTIDE SEQUENCE</scope>
</reference>
<evidence type="ECO:0000256" key="13">
    <source>
        <dbReference type="ARBA" id="ARBA00064647"/>
    </source>
</evidence>
<keyword evidence="8 14" id="KW-0406">Ion transport</keyword>
<feature type="transmembrane region" description="Helical" evidence="15">
    <location>
        <begin position="12"/>
        <end position="31"/>
    </location>
</feature>
<evidence type="ECO:0000256" key="2">
    <source>
        <dbReference type="ARBA" id="ARBA00008892"/>
    </source>
</evidence>
<evidence type="ECO:0000256" key="3">
    <source>
        <dbReference type="ARBA" id="ARBA00022448"/>
    </source>
</evidence>
<sequence length="57" mass="6613">MPQLNPAPWFETFMISWLTLLMIVIPLIMTMTESAPPESQPTQSLPVKKNWSWPWVA</sequence>
<dbReference type="GO" id="GO:0015986">
    <property type="term" value="P:proton motive force-driven ATP synthesis"/>
    <property type="evidence" value="ECO:0007669"/>
    <property type="project" value="InterPro"/>
</dbReference>
<dbReference type="PANTHER" id="PTHR39937">
    <property type="entry name" value="ATP SYNTHASE PROTEIN 8"/>
    <property type="match status" value="1"/>
</dbReference>
<name>A0A5K7TNJ5_9GOBI</name>
<accession>A0A5K7TNJ5</accession>
<evidence type="ECO:0000256" key="14">
    <source>
        <dbReference type="RuleBase" id="RU003661"/>
    </source>
</evidence>
<keyword evidence="7 15" id="KW-1133">Transmembrane helix</keyword>
<dbReference type="GO" id="GO:0031966">
    <property type="term" value="C:mitochondrial membrane"/>
    <property type="evidence" value="ECO:0007669"/>
    <property type="project" value="UniProtKB-SubCell"/>
</dbReference>
<comment type="similarity">
    <text evidence="2 14">Belongs to the ATPase protein 8 family.</text>
</comment>
<keyword evidence="9 14" id="KW-0496">Mitochondrion</keyword>
<evidence type="ECO:0000256" key="15">
    <source>
        <dbReference type="SAM" id="Phobius"/>
    </source>
</evidence>
<comment type="subunit">
    <text evidence="13">Component of the ATP synthase complex composed at least of ATP5F1A/subunit alpha, ATP5F1B/subunit beta, ATP5MC1/subunit c (homooctomer), MT-ATP6/subunit a, MT-ATP8/subunit 8, ATP5ME/subunit e, ATP5MF/subunit f, ATP5MG/subunit g, ATP5MK/subunit k, ATP5MJ/subunit j, ATP5F1C/subunit gamma, ATP5F1D/subunit delta, ATP5F1E/subunit epsilon, ATP5PF/subunit F6, ATP5PB/subunit b, ATP5PD/subunit d, ATP5PO/subunit OSCP. ATP synthase complex consists of a soluble F(1) head domain (subunits alpha(3) and beta(3)) - the catalytic core - and a membrane F(0) domain - the membrane proton channel (subunits c, a, 8, e, f, g, k and j). These two domains are linked by a central stalk (subunits gamma, delta, and epsilon) rotating inside the F1 region and a stationary peripheral stalk (subunits F6, b, d, and OSCP).</text>
</comment>
<proteinExistence type="inferred from homology"/>
<keyword evidence="3 14" id="KW-0813">Transport</keyword>
<evidence type="ECO:0000256" key="10">
    <source>
        <dbReference type="ARBA" id="ARBA00023136"/>
    </source>
</evidence>
<keyword evidence="5 14" id="KW-0812">Transmembrane</keyword>
<comment type="subcellular location">
    <subcellularLocation>
        <location evidence="1 14">Mitochondrion membrane</location>
        <topology evidence="1 14">Single-pass membrane protein</topology>
    </subcellularLocation>
</comment>
<keyword evidence="6 14" id="KW-0375">Hydrogen ion transport</keyword>
<evidence type="ECO:0000256" key="11">
    <source>
        <dbReference type="ARBA" id="ARBA00023310"/>
    </source>
</evidence>
<evidence type="ECO:0000256" key="7">
    <source>
        <dbReference type="ARBA" id="ARBA00022989"/>
    </source>
</evidence>
<dbReference type="Pfam" id="PF00895">
    <property type="entry name" value="ATP-synt_8"/>
    <property type="match status" value="1"/>
</dbReference>
<dbReference type="EMBL" id="AP019345">
    <property type="protein sequence ID" value="BBH37270.1"/>
    <property type="molecule type" value="Genomic_DNA"/>
</dbReference>
<evidence type="ECO:0000256" key="5">
    <source>
        <dbReference type="ARBA" id="ARBA00022692"/>
    </source>
</evidence>
<dbReference type="InterPro" id="IPR001421">
    <property type="entry name" value="ATP8_metazoa"/>
</dbReference>
<comment type="function">
    <text evidence="12">Subunit 8, of the mitochondrial membrane ATP synthase complex (F(1)F(0) ATP synthase or Complex V) that produces ATP from ADP in the presence of a proton gradient across the membrane which is generated by electron transport complexes of the respiratory chain. ATP synthase complex consist of a soluble F(1) head domain - the catalytic core - and a membrane F(1) domain - the membrane proton channel. These two domains are linked by a central stalk rotating inside the F(1) region and a stationary peripheral stalk. During catalysis, ATP synthesis in the catalytic domain of F(1) is coupled via a rotary mechanism of the central stalk subunits to proton translocation. In vivo, can only synthesize ATP although its ATP hydrolase activity can be activated artificially in vitro. Part of the complex F(0) domain.</text>
</comment>
<protein>
    <recommendedName>
        <fullName evidence="14">ATP synthase complex subunit 8</fullName>
    </recommendedName>
</protein>
<dbReference type="PANTHER" id="PTHR39937:SF1">
    <property type="entry name" value="ATP SYNTHASE PROTEIN 8"/>
    <property type="match status" value="1"/>
</dbReference>
<dbReference type="InterPro" id="IPR050635">
    <property type="entry name" value="ATPase_protein_8"/>
</dbReference>
<dbReference type="GO" id="GO:0045259">
    <property type="term" value="C:proton-transporting ATP synthase complex"/>
    <property type="evidence" value="ECO:0007669"/>
    <property type="project" value="UniProtKB-KW"/>
</dbReference>
<dbReference type="AlphaFoldDB" id="A0A5K7TNJ5"/>
<geneLocation type="mitochondrion" evidence="16"/>
<gene>
    <name evidence="16" type="primary">atp8</name>
</gene>
<keyword evidence="10 15" id="KW-0472">Membrane</keyword>
<keyword evidence="11" id="KW-0066">ATP synthesis</keyword>
<evidence type="ECO:0000256" key="4">
    <source>
        <dbReference type="ARBA" id="ARBA00022547"/>
    </source>
</evidence>
<evidence type="ECO:0000313" key="16">
    <source>
        <dbReference type="EMBL" id="BBH37270.1"/>
    </source>
</evidence>
<evidence type="ECO:0000256" key="1">
    <source>
        <dbReference type="ARBA" id="ARBA00004304"/>
    </source>
</evidence>
<evidence type="ECO:0000256" key="6">
    <source>
        <dbReference type="ARBA" id="ARBA00022781"/>
    </source>
</evidence>
<evidence type="ECO:0000256" key="9">
    <source>
        <dbReference type="ARBA" id="ARBA00023128"/>
    </source>
</evidence>
<dbReference type="GO" id="GO:0015078">
    <property type="term" value="F:proton transmembrane transporter activity"/>
    <property type="evidence" value="ECO:0007669"/>
    <property type="project" value="InterPro"/>
</dbReference>
<keyword evidence="4 14" id="KW-0138">CF(0)</keyword>
<evidence type="ECO:0000256" key="12">
    <source>
        <dbReference type="ARBA" id="ARBA00053067"/>
    </source>
</evidence>
<organism evidence="16">
    <name type="scientific">Trimma okinawae</name>
    <name type="common">Okinawa rubble goby</name>
    <dbReference type="NCBI Taxonomy" id="498271"/>
    <lineage>
        <taxon>Eukaryota</taxon>
        <taxon>Metazoa</taxon>
        <taxon>Chordata</taxon>
        <taxon>Craniata</taxon>
        <taxon>Vertebrata</taxon>
        <taxon>Euteleostomi</taxon>
        <taxon>Actinopterygii</taxon>
        <taxon>Neopterygii</taxon>
        <taxon>Teleostei</taxon>
        <taxon>Neoteleostei</taxon>
        <taxon>Acanthomorphata</taxon>
        <taxon>Gobiaria</taxon>
        <taxon>Gobiiformes</taxon>
        <taxon>Gobioidei</taxon>
        <taxon>Gobiidae</taxon>
        <taxon>Gobiinae</taxon>
        <taxon>Trimma</taxon>
    </lineage>
</organism>
<evidence type="ECO:0000256" key="8">
    <source>
        <dbReference type="ARBA" id="ARBA00023065"/>
    </source>
</evidence>